<evidence type="ECO:0000256" key="2">
    <source>
        <dbReference type="ARBA" id="ARBA00022475"/>
    </source>
</evidence>
<comment type="function">
    <text evidence="8">Fluoride-specific ion channel. Important for reducing fluoride concentration in the cell, thus reducing its toxicity.</text>
</comment>
<evidence type="ECO:0000256" key="1">
    <source>
        <dbReference type="ARBA" id="ARBA00004651"/>
    </source>
</evidence>
<keyword evidence="3 8" id="KW-0812">Transmembrane</keyword>
<comment type="subcellular location">
    <subcellularLocation>
        <location evidence="1 8">Cell membrane</location>
        <topology evidence="1 8">Multi-pass membrane protein</topology>
    </subcellularLocation>
</comment>
<protein>
    <recommendedName>
        <fullName evidence="8">Fluoride-specific ion channel FluC</fullName>
    </recommendedName>
</protein>
<keyword evidence="10" id="KW-1185">Reference proteome</keyword>
<evidence type="ECO:0000256" key="7">
    <source>
        <dbReference type="ARBA" id="ARBA00035585"/>
    </source>
</evidence>
<dbReference type="Proteomes" id="UP000199199">
    <property type="component" value="Unassembled WGS sequence"/>
</dbReference>
<feature type="transmembrane region" description="Helical" evidence="8">
    <location>
        <begin position="12"/>
        <end position="30"/>
    </location>
</feature>
<feature type="transmembrane region" description="Helical" evidence="8">
    <location>
        <begin position="99"/>
        <end position="117"/>
    </location>
</feature>
<dbReference type="GO" id="GO:0140114">
    <property type="term" value="P:cellular detoxification of fluoride"/>
    <property type="evidence" value="ECO:0007669"/>
    <property type="project" value="UniProtKB-UniRule"/>
</dbReference>
<accession>A0A1I6TIP3</accession>
<comment type="similarity">
    <text evidence="6 8">Belongs to the fluoride channel Fluc/FEX (TC 1.A.43) family.</text>
</comment>
<evidence type="ECO:0000313" key="10">
    <source>
        <dbReference type="Proteomes" id="UP000199199"/>
    </source>
</evidence>
<evidence type="ECO:0000256" key="3">
    <source>
        <dbReference type="ARBA" id="ARBA00022692"/>
    </source>
</evidence>
<feature type="transmembrane region" description="Helical" evidence="8">
    <location>
        <begin position="67"/>
        <end position="87"/>
    </location>
</feature>
<dbReference type="AlphaFoldDB" id="A0A1I6TIP3"/>
<dbReference type="Pfam" id="PF02537">
    <property type="entry name" value="CRCB"/>
    <property type="match status" value="1"/>
</dbReference>
<feature type="transmembrane region" description="Helical" evidence="8">
    <location>
        <begin position="36"/>
        <end position="55"/>
    </location>
</feature>
<evidence type="ECO:0000256" key="6">
    <source>
        <dbReference type="ARBA" id="ARBA00035120"/>
    </source>
</evidence>
<reference evidence="10" key="1">
    <citation type="submission" date="2016-10" db="EMBL/GenBank/DDBJ databases">
        <authorList>
            <person name="Varghese N."/>
            <person name="Submissions S."/>
        </authorList>
    </citation>
    <scope>NUCLEOTIDE SEQUENCE [LARGE SCALE GENOMIC DNA]</scope>
    <source>
        <strain evidence="10">DSM 22427</strain>
    </source>
</reference>
<name>A0A1I6TIP3_9EURY</name>
<dbReference type="OrthoDB" id="253428at2157"/>
<proteinExistence type="inferred from homology"/>
<keyword evidence="8" id="KW-0406">Ion transport</keyword>
<evidence type="ECO:0000256" key="4">
    <source>
        <dbReference type="ARBA" id="ARBA00022989"/>
    </source>
</evidence>
<comment type="caution">
    <text evidence="8">Lacks conserved residue(s) required for the propagation of feature annotation.</text>
</comment>
<dbReference type="RefSeq" id="WP_092905839.1">
    <property type="nucleotide sequence ID" value="NZ_FOZS01000003.1"/>
</dbReference>
<dbReference type="GO" id="GO:0062054">
    <property type="term" value="F:fluoride channel activity"/>
    <property type="evidence" value="ECO:0007669"/>
    <property type="project" value="UniProtKB-UniRule"/>
</dbReference>
<evidence type="ECO:0000256" key="8">
    <source>
        <dbReference type="HAMAP-Rule" id="MF_00454"/>
    </source>
</evidence>
<comment type="catalytic activity">
    <reaction evidence="7">
        <text>fluoride(in) = fluoride(out)</text>
        <dbReference type="Rhea" id="RHEA:76159"/>
        <dbReference type="ChEBI" id="CHEBI:17051"/>
    </reaction>
    <physiologicalReaction direction="left-to-right" evidence="7">
        <dbReference type="Rhea" id="RHEA:76160"/>
    </physiologicalReaction>
</comment>
<keyword evidence="8" id="KW-0407">Ion channel</keyword>
<keyword evidence="8" id="KW-0813">Transport</keyword>
<dbReference type="InterPro" id="IPR003691">
    <property type="entry name" value="FluC"/>
</dbReference>
<keyword evidence="2 8" id="KW-1003">Cell membrane</keyword>
<organism evidence="9 10">
    <name type="scientific">Halostagnicola kamekurae</name>
    <dbReference type="NCBI Taxonomy" id="619731"/>
    <lineage>
        <taxon>Archaea</taxon>
        <taxon>Methanobacteriati</taxon>
        <taxon>Methanobacteriota</taxon>
        <taxon>Stenosarchaea group</taxon>
        <taxon>Halobacteria</taxon>
        <taxon>Halobacteriales</taxon>
        <taxon>Natrialbaceae</taxon>
        <taxon>Halostagnicola</taxon>
    </lineage>
</organism>
<dbReference type="HAMAP" id="MF_00454">
    <property type="entry name" value="FluC"/>
    <property type="match status" value="1"/>
</dbReference>
<sequence>MTRTHPLEHVEAILAVGIGGFAGSNLRYLVELSVPSSLVATMTVNVLGCFALGVLSYEHRFRGTISATSRTLLATGFIASFTTYSTFILDVLTTSPPVAVGYVLGSYTVGFGAVVAGRDTARWITAVTPPISEVND</sequence>
<gene>
    <name evidence="8" type="primary">fluC</name>
    <name evidence="8" type="synonym">crcB</name>
    <name evidence="9" type="ORF">SAMN04488556_3145</name>
</gene>
<evidence type="ECO:0000256" key="5">
    <source>
        <dbReference type="ARBA" id="ARBA00023136"/>
    </source>
</evidence>
<keyword evidence="4 8" id="KW-1133">Transmembrane helix</keyword>
<evidence type="ECO:0000313" key="9">
    <source>
        <dbReference type="EMBL" id="SFS89054.1"/>
    </source>
</evidence>
<dbReference type="GO" id="GO:0005886">
    <property type="term" value="C:plasma membrane"/>
    <property type="evidence" value="ECO:0007669"/>
    <property type="project" value="UniProtKB-SubCell"/>
</dbReference>
<keyword evidence="5 8" id="KW-0472">Membrane</keyword>
<dbReference type="EMBL" id="FOZS01000003">
    <property type="protein sequence ID" value="SFS89054.1"/>
    <property type="molecule type" value="Genomic_DNA"/>
</dbReference>